<dbReference type="GO" id="GO:0006522">
    <property type="term" value="P:alanine metabolic process"/>
    <property type="evidence" value="ECO:0007669"/>
    <property type="project" value="InterPro"/>
</dbReference>
<keyword evidence="3" id="KW-0413">Isomerase</keyword>
<dbReference type="GO" id="GO:0008784">
    <property type="term" value="F:alanine racemase activity"/>
    <property type="evidence" value="ECO:0007669"/>
    <property type="project" value="InterPro"/>
</dbReference>
<dbReference type="AlphaFoldDB" id="K1TQW0"/>
<organism evidence="5">
    <name type="scientific">human gut metagenome</name>
    <dbReference type="NCBI Taxonomy" id="408170"/>
    <lineage>
        <taxon>unclassified sequences</taxon>
        <taxon>metagenomes</taxon>
        <taxon>organismal metagenomes</taxon>
    </lineage>
</organism>
<reference evidence="5" key="1">
    <citation type="journal article" date="2013" name="Environ. Microbiol.">
        <title>Microbiota from the distal guts of lean and obese adolescents exhibit partial functional redundancy besides clear differences in community structure.</title>
        <authorList>
            <person name="Ferrer M."/>
            <person name="Ruiz A."/>
            <person name="Lanza F."/>
            <person name="Haange S.B."/>
            <person name="Oberbach A."/>
            <person name="Till H."/>
            <person name="Bargiela R."/>
            <person name="Campoy C."/>
            <person name="Segura M.T."/>
            <person name="Richter M."/>
            <person name="von Bergen M."/>
            <person name="Seifert J."/>
            <person name="Suarez A."/>
        </authorList>
    </citation>
    <scope>NUCLEOTIDE SEQUENCE</scope>
</reference>
<dbReference type="InterPro" id="IPR001608">
    <property type="entry name" value="Ala_racemase_N"/>
</dbReference>
<dbReference type="Gene3D" id="3.20.20.10">
    <property type="entry name" value="Alanine racemase"/>
    <property type="match status" value="1"/>
</dbReference>
<comment type="caution">
    <text evidence="5">The sequence shown here is derived from an EMBL/GenBank/DDBJ whole genome shotgun (WGS) entry which is preliminary data.</text>
</comment>
<dbReference type="GO" id="GO:0005829">
    <property type="term" value="C:cytosol"/>
    <property type="evidence" value="ECO:0007669"/>
    <property type="project" value="TreeGrafter"/>
</dbReference>
<gene>
    <name evidence="5" type="ORF">LEA_12200</name>
</gene>
<evidence type="ECO:0000256" key="1">
    <source>
        <dbReference type="ARBA" id="ARBA00001933"/>
    </source>
</evidence>
<dbReference type="EMBL" id="AJWY01008254">
    <property type="protein sequence ID" value="EKC61736.1"/>
    <property type="molecule type" value="Genomic_DNA"/>
</dbReference>
<evidence type="ECO:0000256" key="2">
    <source>
        <dbReference type="ARBA" id="ARBA00022898"/>
    </source>
</evidence>
<feature type="domain" description="Alanine racemase N-terminal" evidence="4">
    <location>
        <begin position="2"/>
        <end position="94"/>
    </location>
</feature>
<evidence type="ECO:0000256" key="3">
    <source>
        <dbReference type="ARBA" id="ARBA00023235"/>
    </source>
</evidence>
<protein>
    <submittedName>
        <fullName evidence="5">Alanine racemase</fullName>
    </submittedName>
</protein>
<comment type="cofactor">
    <cofactor evidence="1">
        <name>pyridoxal 5'-phosphate</name>
        <dbReference type="ChEBI" id="CHEBI:597326"/>
    </cofactor>
</comment>
<sequence>MEVANEMYKNGINYFAVSSLEEAQSFRKVNKDAPLLCLHPVHLSRIEEAKRLNLTIAVNELDYLKRLLDLNIDCNFKVHLQIDTGFNRLGFKDKD</sequence>
<dbReference type="InterPro" id="IPR029066">
    <property type="entry name" value="PLP-binding_barrel"/>
</dbReference>
<dbReference type="PANTHER" id="PTHR30511">
    <property type="entry name" value="ALANINE RACEMASE"/>
    <property type="match status" value="1"/>
</dbReference>
<evidence type="ECO:0000313" key="5">
    <source>
        <dbReference type="EMBL" id="EKC61736.1"/>
    </source>
</evidence>
<proteinExistence type="predicted"/>
<feature type="non-terminal residue" evidence="5">
    <location>
        <position position="95"/>
    </location>
</feature>
<accession>K1TQW0</accession>
<dbReference type="GO" id="GO:0030170">
    <property type="term" value="F:pyridoxal phosphate binding"/>
    <property type="evidence" value="ECO:0007669"/>
    <property type="project" value="TreeGrafter"/>
</dbReference>
<dbReference type="InterPro" id="IPR000821">
    <property type="entry name" value="Ala_racemase"/>
</dbReference>
<dbReference type="PRINTS" id="PR00992">
    <property type="entry name" value="ALARACEMASE"/>
</dbReference>
<name>K1TQW0_9ZZZZ</name>
<evidence type="ECO:0000259" key="4">
    <source>
        <dbReference type="Pfam" id="PF01168"/>
    </source>
</evidence>
<dbReference type="PANTHER" id="PTHR30511:SF0">
    <property type="entry name" value="ALANINE RACEMASE, CATABOLIC-RELATED"/>
    <property type="match status" value="1"/>
</dbReference>
<dbReference type="SUPFAM" id="SSF51419">
    <property type="entry name" value="PLP-binding barrel"/>
    <property type="match status" value="1"/>
</dbReference>
<keyword evidence="2" id="KW-0663">Pyridoxal phosphate</keyword>
<dbReference type="Pfam" id="PF01168">
    <property type="entry name" value="Ala_racemase_N"/>
    <property type="match status" value="1"/>
</dbReference>